<organism evidence="2 3">
    <name type="scientific">Candidatus Woesebacteria bacterium GW2011_GWC2_31_9</name>
    <dbReference type="NCBI Taxonomy" id="1618586"/>
    <lineage>
        <taxon>Bacteria</taxon>
        <taxon>Candidatus Woeseibacteriota</taxon>
    </lineage>
</organism>
<dbReference type="EMBL" id="LBOI01000006">
    <property type="protein sequence ID" value="KKP31715.1"/>
    <property type="molecule type" value="Genomic_DNA"/>
</dbReference>
<comment type="caution">
    <text evidence="2">The sequence shown here is derived from an EMBL/GenBank/DDBJ whole genome shotgun (WGS) entry which is preliminary data.</text>
</comment>
<proteinExistence type="predicted"/>
<protein>
    <recommendedName>
        <fullName evidence="1">DUF5667 domain-containing protein</fullName>
    </recommendedName>
</protein>
<evidence type="ECO:0000259" key="1">
    <source>
        <dbReference type="Pfam" id="PF18915"/>
    </source>
</evidence>
<evidence type="ECO:0000313" key="2">
    <source>
        <dbReference type="EMBL" id="KKP31715.1"/>
    </source>
</evidence>
<evidence type="ECO:0000313" key="3">
    <source>
        <dbReference type="Proteomes" id="UP000034803"/>
    </source>
</evidence>
<name>A0A0G0AYU9_9BACT</name>
<dbReference type="AlphaFoldDB" id="A0A0G0AYU9"/>
<dbReference type="Pfam" id="PF18915">
    <property type="entry name" value="DUF5667"/>
    <property type="match status" value="1"/>
</dbReference>
<feature type="domain" description="DUF5667" evidence="1">
    <location>
        <begin position="59"/>
        <end position="155"/>
    </location>
</feature>
<dbReference type="Proteomes" id="UP000034803">
    <property type="component" value="Unassembled WGS sequence"/>
</dbReference>
<gene>
    <name evidence="2" type="ORF">UR21_C0006G0030</name>
</gene>
<accession>A0A0G0AYU9</accession>
<reference evidence="2 3" key="1">
    <citation type="journal article" date="2015" name="Nature">
        <title>rRNA introns, odd ribosomes, and small enigmatic genomes across a large radiation of phyla.</title>
        <authorList>
            <person name="Brown C.T."/>
            <person name="Hug L.A."/>
            <person name="Thomas B.C."/>
            <person name="Sharon I."/>
            <person name="Castelle C.J."/>
            <person name="Singh A."/>
            <person name="Wilkins M.J."/>
            <person name="Williams K.H."/>
            <person name="Banfield J.F."/>
        </authorList>
    </citation>
    <scope>NUCLEOTIDE SEQUENCE [LARGE SCALE GENOMIC DNA]</scope>
</reference>
<sequence length="202" mass="22617">MKAKIVGIITTLIVAFTVLTVSVLKSASVPYAFSPMVLSESKVTDKDIKIDYVLAYPGGILPDSPLWYIKALRDKIWYVVTLNPSKKVELNLLFADKRLSMAASLFKQNKPDLGFSTLTKAEKYLIKAIPKDAKDTAYLNKLALASLKHREVIENEILPISSEDLKPEVIKSIDYSKETYKKVRDLLRSVGLNPSPNPFEVE</sequence>
<dbReference type="InterPro" id="IPR043725">
    <property type="entry name" value="DUF5667"/>
</dbReference>